<organism evidence="11 12">
    <name type="scientific">Paenibacillus agricola</name>
    <dbReference type="NCBI Taxonomy" id="2716264"/>
    <lineage>
        <taxon>Bacteria</taxon>
        <taxon>Bacillati</taxon>
        <taxon>Bacillota</taxon>
        <taxon>Bacilli</taxon>
        <taxon>Bacillales</taxon>
        <taxon>Paenibacillaceae</taxon>
        <taxon>Paenibacillus</taxon>
    </lineage>
</organism>
<keyword evidence="4" id="KW-0997">Cell inner membrane</keyword>
<keyword evidence="3" id="KW-1003">Cell membrane</keyword>
<evidence type="ECO:0000256" key="6">
    <source>
        <dbReference type="ARBA" id="ARBA00022989"/>
    </source>
</evidence>
<dbReference type="RefSeq" id="WP_166153746.1">
    <property type="nucleotide sequence ID" value="NZ_JAAOIW010000012.1"/>
</dbReference>
<proteinExistence type="inferred from homology"/>
<comment type="subcellular location">
    <subcellularLocation>
        <location evidence="1">Cell inner membrane</location>
        <topology evidence="1">Multi-pass membrane protein</topology>
    </subcellularLocation>
</comment>
<name>A0ABX0JFG2_9BACL</name>
<evidence type="ECO:0000256" key="2">
    <source>
        <dbReference type="ARBA" id="ARBA00022448"/>
    </source>
</evidence>
<dbReference type="Pfam" id="PF04290">
    <property type="entry name" value="DctQ"/>
    <property type="match status" value="1"/>
</dbReference>
<dbReference type="PANTHER" id="PTHR35011">
    <property type="entry name" value="2,3-DIKETO-L-GULONATE TRAP TRANSPORTER SMALL PERMEASE PROTEIN YIAM"/>
    <property type="match status" value="1"/>
</dbReference>
<evidence type="ECO:0000313" key="12">
    <source>
        <dbReference type="Proteomes" id="UP001165962"/>
    </source>
</evidence>
<keyword evidence="5 9" id="KW-0812">Transmembrane</keyword>
<sequence length="175" mass="19528">MSDKPARRNILSFITDALDKCLVGISILVGAVLTINIIVAVFFRYVLNSPIYWADELSLYLFCWATFLGAALAVKRSDMAAVTFFLNRLSGRANILLSMLIQLCMLFFSIIIGYYSIIWISSPSVMNLLSPALSMNMWKLYTIVPISMFCMAVFSIEHLIGFIPSLFGKRGGTAQ</sequence>
<keyword evidence="7 9" id="KW-0472">Membrane</keyword>
<gene>
    <name evidence="11" type="ORF">G9U52_26830</name>
</gene>
<dbReference type="InterPro" id="IPR007387">
    <property type="entry name" value="TRAP_DctQ"/>
</dbReference>
<reference evidence="11" key="1">
    <citation type="submission" date="2020-03" db="EMBL/GenBank/DDBJ databases">
        <title>Draft sequencing of Paenibacilllus sp. S3N08.</title>
        <authorList>
            <person name="Kim D.-U."/>
        </authorList>
    </citation>
    <scope>NUCLEOTIDE SEQUENCE</scope>
    <source>
        <strain evidence="11">S3N08</strain>
    </source>
</reference>
<evidence type="ECO:0000313" key="11">
    <source>
        <dbReference type="EMBL" id="NHN33433.1"/>
    </source>
</evidence>
<feature type="transmembrane region" description="Helical" evidence="9">
    <location>
        <begin position="21"/>
        <end position="45"/>
    </location>
</feature>
<evidence type="ECO:0000259" key="10">
    <source>
        <dbReference type="Pfam" id="PF04290"/>
    </source>
</evidence>
<keyword evidence="2" id="KW-0813">Transport</keyword>
<comment type="caution">
    <text evidence="11">The sequence shown here is derived from an EMBL/GenBank/DDBJ whole genome shotgun (WGS) entry which is preliminary data.</text>
</comment>
<evidence type="ECO:0000256" key="3">
    <source>
        <dbReference type="ARBA" id="ARBA00022475"/>
    </source>
</evidence>
<comment type="similarity">
    <text evidence="8">Belongs to the TRAP transporter small permease family.</text>
</comment>
<evidence type="ECO:0000256" key="5">
    <source>
        <dbReference type="ARBA" id="ARBA00022692"/>
    </source>
</evidence>
<evidence type="ECO:0000256" key="8">
    <source>
        <dbReference type="ARBA" id="ARBA00038436"/>
    </source>
</evidence>
<feature type="transmembrane region" description="Helical" evidence="9">
    <location>
        <begin position="57"/>
        <end position="74"/>
    </location>
</feature>
<keyword evidence="12" id="KW-1185">Reference proteome</keyword>
<keyword evidence="6 9" id="KW-1133">Transmembrane helix</keyword>
<dbReference type="Proteomes" id="UP001165962">
    <property type="component" value="Unassembled WGS sequence"/>
</dbReference>
<dbReference type="InterPro" id="IPR055348">
    <property type="entry name" value="DctQ"/>
</dbReference>
<evidence type="ECO:0000256" key="1">
    <source>
        <dbReference type="ARBA" id="ARBA00004429"/>
    </source>
</evidence>
<evidence type="ECO:0000256" key="4">
    <source>
        <dbReference type="ARBA" id="ARBA00022519"/>
    </source>
</evidence>
<feature type="transmembrane region" description="Helical" evidence="9">
    <location>
        <begin position="95"/>
        <end position="120"/>
    </location>
</feature>
<accession>A0ABX0JFG2</accession>
<dbReference type="PANTHER" id="PTHR35011:SF2">
    <property type="entry name" value="2,3-DIKETO-L-GULONATE TRAP TRANSPORTER SMALL PERMEASE PROTEIN YIAM"/>
    <property type="match status" value="1"/>
</dbReference>
<evidence type="ECO:0000256" key="9">
    <source>
        <dbReference type="SAM" id="Phobius"/>
    </source>
</evidence>
<protein>
    <submittedName>
        <fullName evidence="11">TRAP transporter small permease</fullName>
    </submittedName>
</protein>
<evidence type="ECO:0000256" key="7">
    <source>
        <dbReference type="ARBA" id="ARBA00023136"/>
    </source>
</evidence>
<feature type="domain" description="Tripartite ATP-independent periplasmic transporters DctQ component" evidence="10">
    <location>
        <begin position="35"/>
        <end position="161"/>
    </location>
</feature>
<feature type="transmembrane region" description="Helical" evidence="9">
    <location>
        <begin position="140"/>
        <end position="160"/>
    </location>
</feature>
<dbReference type="EMBL" id="JAAOIW010000012">
    <property type="protein sequence ID" value="NHN33433.1"/>
    <property type="molecule type" value="Genomic_DNA"/>
</dbReference>